<feature type="region of interest" description="Disordered" evidence="2">
    <location>
        <begin position="564"/>
        <end position="596"/>
    </location>
</feature>
<dbReference type="EMBL" id="NAJO01000006">
    <property type="protein sequence ID" value="OQO11857.1"/>
    <property type="molecule type" value="Genomic_DNA"/>
</dbReference>
<protein>
    <recommendedName>
        <fullName evidence="3">Xylanolytic transcriptional activator regulatory domain-containing protein</fullName>
    </recommendedName>
</protein>
<dbReference type="Proteomes" id="UP000192596">
    <property type="component" value="Unassembled WGS sequence"/>
</dbReference>
<evidence type="ECO:0000313" key="4">
    <source>
        <dbReference type="EMBL" id="OQO11857.1"/>
    </source>
</evidence>
<feature type="domain" description="Xylanolytic transcriptional activator regulatory" evidence="3">
    <location>
        <begin position="145"/>
        <end position="216"/>
    </location>
</feature>
<keyword evidence="1" id="KW-0539">Nucleus</keyword>
<dbReference type="GO" id="GO:0003700">
    <property type="term" value="F:DNA-binding transcription factor activity"/>
    <property type="evidence" value="ECO:0007669"/>
    <property type="project" value="InterPro"/>
</dbReference>
<dbReference type="Pfam" id="PF04082">
    <property type="entry name" value="Fungal_trans"/>
    <property type="match status" value="1"/>
</dbReference>
<dbReference type="CDD" id="cd12148">
    <property type="entry name" value="fungal_TF_MHR"/>
    <property type="match status" value="1"/>
</dbReference>
<dbReference type="InParanoid" id="A0A1V8TKF6"/>
<evidence type="ECO:0000259" key="3">
    <source>
        <dbReference type="SMART" id="SM00906"/>
    </source>
</evidence>
<dbReference type="STRING" id="1507870.A0A1V8TKF6"/>
<dbReference type="InterPro" id="IPR007219">
    <property type="entry name" value="XnlR_reg_dom"/>
</dbReference>
<dbReference type="GO" id="GO:0006351">
    <property type="term" value="P:DNA-templated transcription"/>
    <property type="evidence" value="ECO:0007669"/>
    <property type="project" value="InterPro"/>
</dbReference>
<sequence length="644" mass="71674">MANNVYAGSSMVTPSLLLHSLPPDDVMDAFLDEYFSSVHWFSLVVYGPRFRTALERVRSGSSRSSQRPFLLLLSIVLGLGAWYRGQHTQAINGPSPDQSRAWSKKLVENVETQIIKLLDQSSVVAVQTVILLGSFFVYHGRPNLSFSLLGATVKIAHAAGLHKRPLNVSYDEMEERKRVWWTLYTWDRFASITYGRPVSIDDKDCNLPMPEDVSENIDFSRTAENGSTSVCFSTYQRELNRIYLIASPAIKKMYSAPETLQHTHAGDYFMLAESVTQRLCDWHRMLPDHLTLSLEDDCPTTMTPEAKAHCLQALSLQLTLDSLLIILHRPFLKRHLSILQSHGLAGDHGLGVSSLDTNDSNGPVFSTRASSEETHPMMSSSSRQQWWDAATRTSRVTELPQLTQFATDSHLVAFLAINLFNAAIVMVVISLSDPLMDRTQEAKRAIARIYRLQETLGERSTLSKQSTRILRSLVHLLLRRESDVILAPLVSRQDDSGTTPSTSTAWQSRVPPLSVRDTLAAPLGSRWTQENTADGSGWQHATTMPLDDSLAFVQRAIAVPQVPRSTSFPSLSQPSTTFQQSPSTNTHGISSMDWSTTAAESRDVDLAADGSDWSIGEADAGDGLYWFWDPSWDHLDGTTLPSQH</sequence>
<feature type="compositionally biased region" description="Polar residues" evidence="2">
    <location>
        <begin position="585"/>
        <end position="596"/>
    </location>
</feature>
<dbReference type="GO" id="GO:0003677">
    <property type="term" value="F:DNA binding"/>
    <property type="evidence" value="ECO:0007669"/>
    <property type="project" value="InterPro"/>
</dbReference>
<dbReference type="PANTHER" id="PTHR46910:SF8">
    <property type="entry name" value="ZN(II)2CYS6 TRANSCRIPTION FACTOR (EUROFUNG)"/>
    <property type="match status" value="1"/>
</dbReference>
<dbReference type="AlphaFoldDB" id="A0A1V8TKF6"/>
<evidence type="ECO:0000256" key="2">
    <source>
        <dbReference type="SAM" id="MobiDB-lite"/>
    </source>
</evidence>
<dbReference type="OrthoDB" id="3266505at2759"/>
<comment type="caution">
    <text evidence="4">The sequence shown here is derived from an EMBL/GenBank/DDBJ whole genome shotgun (WGS) entry which is preliminary data.</text>
</comment>
<name>A0A1V8TKF6_9PEZI</name>
<evidence type="ECO:0000313" key="5">
    <source>
        <dbReference type="Proteomes" id="UP000192596"/>
    </source>
</evidence>
<dbReference type="PANTHER" id="PTHR46910">
    <property type="entry name" value="TRANSCRIPTION FACTOR PDR1"/>
    <property type="match status" value="1"/>
</dbReference>
<reference evidence="5" key="1">
    <citation type="submission" date="2017-03" db="EMBL/GenBank/DDBJ databases">
        <title>Genomes of endolithic fungi from Antarctica.</title>
        <authorList>
            <person name="Coleine C."/>
            <person name="Masonjones S."/>
            <person name="Stajich J.E."/>
        </authorList>
    </citation>
    <scope>NUCLEOTIDE SEQUENCE [LARGE SCALE GENOMIC DNA]</scope>
    <source>
        <strain evidence="5">CCFEE 5527</strain>
    </source>
</reference>
<proteinExistence type="predicted"/>
<keyword evidence="5" id="KW-1185">Reference proteome</keyword>
<dbReference type="SMART" id="SM00906">
    <property type="entry name" value="Fungal_trans"/>
    <property type="match status" value="1"/>
</dbReference>
<dbReference type="InterPro" id="IPR050987">
    <property type="entry name" value="AtrR-like"/>
</dbReference>
<feature type="compositionally biased region" description="Low complexity" evidence="2">
    <location>
        <begin position="569"/>
        <end position="584"/>
    </location>
</feature>
<gene>
    <name evidence="4" type="ORF">B0A48_03584</name>
</gene>
<accession>A0A1V8TKF6</accession>
<evidence type="ECO:0000256" key="1">
    <source>
        <dbReference type="ARBA" id="ARBA00023242"/>
    </source>
</evidence>
<dbReference type="GO" id="GO:0008270">
    <property type="term" value="F:zinc ion binding"/>
    <property type="evidence" value="ECO:0007669"/>
    <property type="project" value="InterPro"/>
</dbReference>
<organism evidence="4 5">
    <name type="scientific">Cryoendolithus antarcticus</name>
    <dbReference type="NCBI Taxonomy" id="1507870"/>
    <lineage>
        <taxon>Eukaryota</taxon>
        <taxon>Fungi</taxon>
        <taxon>Dikarya</taxon>
        <taxon>Ascomycota</taxon>
        <taxon>Pezizomycotina</taxon>
        <taxon>Dothideomycetes</taxon>
        <taxon>Dothideomycetidae</taxon>
        <taxon>Cladosporiales</taxon>
        <taxon>Cladosporiaceae</taxon>
        <taxon>Cryoendolithus</taxon>
    </lineage>
</organism>